<reference evidence="1" key="1">
    <citation type="submission" date="2023-08" db="EMBL/GenBank/DDBJ databases">
        <title>Black Yeasts Isolated from many extreme environments.</title>
        <authorList>
            <person name="Coleine C."/>
            <person name="Stajich J.E."/>
            <person name="Selbmann L."/>
        </authorList>
    </citation>
    <scope>NUCLEOTIDE SEQUENCE</scope>
    <source>
        <strain evidence="1">CCFEE 5810</strain>
    </source>
</reference>
<sequence>MDETPSVKCALLAVPAELRVEIWRIVLVEPHPVYIMWYNTTSFTKSRGAQALLVTNRQIRDECLPIMYGENTFGEGLDSESTSEFLEAMPKNKIRLIKNIRAFANGFGQVKAYKHIEEKTEEWYTKFGPDALRPEAILIPVNEGDQEVTWLPAARLHDCRIRCVANGHYREEWLMLEEA</sequence>
<accession>A0AAN8A3T9</accession>
<dbReference type="InterPro" id="IPR038883">
    <property type="entry name" value="AN11006-like"/>
</dbReference>
<protein>
    <submittedName>
        <fullName evidence="1">Uncharacterized protein</fullName>
    </submittedName>
</protein>
<dbReference type="PANTHER" id="PTHR42085">
    <property type="entry name" value="F-BOX DOMAIN-CONTAINING PROTEIN"/>
    <property type="match status" value="1"/>
</dbReference>
<name>A0AAN8A3T9_9PEZI</name>
<dbReference type="AlphaFoldDB" id="A0AAN8A3T9"/>
<dbReference type="PANTHER" id="PTHR42085:SF2">
    <property type="entry name" value="F-BOX DOMAIN-CONTAINING PROTEIN"/>
    <property type="match status" value="1"/>
</dbReference>
<organism evidence="1 2">
    <name type="scientific">Elasticomyces elasticus</name>
    <dbReference type="NCBI Taxonomy" id="574655"/>
    <lineage>
        <taxon>Eukaryota</taxon>
        <taxon>Fungi</taxon>
        <taxon>Dikarya</taxon>
        <taxon>Ascomycota</taxon>
        <taxon>Pezizomycotina</taxon>
        <taxon>Dothideomycetes</taxon>
        <taxon>Dothideomycetidae</taxon>
        <taxon>Mycosphaerellales</taxon>
        <taxon>Teratosphaeriaceae</taxon>
        <taxon>Elasticomyces</taxon>
    </lineage>
</organism>
<dbReference type="EMBL" id="JAVRQU010000005">
    <property type="protein sequence ID" value="KAK5702663.1"/>
    <property type="molecule type" value="Genomic_DNA"/>
</dbReference>
<evidence type="ECO:0000313" key="1">
    <source>
        <dbReference type="EMBL" id="KAK5702663.1"/>
    </source>
</evidence>
<dbReference type="Proteomes" id="UP001310594">
    <property type="component" value="Unassembled WGS sequence"/>
</dbReference>
<proteinExistence type="predicted"/>
<evidence type="ECO:0000313" key="2">
    <source>
        <dbReference type="Proteomes" id="UP001310594"/>
    </source>
</evidence>
<comment type="caution">
    <text evidence="1">The sequence shown here is derived from an EMBL/GenBank/DDBJ whole genome shotgun (WGS) entry which is preliminary data.</text>
</comment>
<gene>
    <name evidence="1" type="ORF">LTR97_003609</name>
</gene>